<reference evidence="16 17" key="1">
    <citation type="submission" date="2024-09" db="EMBL/GenBank/DDBJ databases">
        <authorList>
            <person name="Sun Q."/>
            <person name="Mori K."/>
        </authorList>
    </citation>
    <scope>NUCLEOTIDE SEQUENCE [LARGE SCALE GENOMIC DNA]</scope>
    <source>
        <strain evidence="16 17">CECT 8300</strain>
    </source>
</reference>
<dbReference type="CDD" id="cd14265">
    <property type="entry name" value="UDPK_IM_like"/>
    <property type="match status" value="1"/>
</dbReference>
<evidence type="ECO:0000256" key="9">
    <source>
        <dbReference type="ARBA" id="ARBA00022840"/>
    </source>
</evidence>
<keyword evidence="13" id="KW-0594">Phospholipid biosynthesis</keyword>
<keyword evidence="7" id="KW-0547">Nucleotide-binding</keyword>
<dbReference type="Gene3D" id="1.10.287.3610">
    <property type="match status" value="1"/>
</dbReference>
<dbReference type="InterPro" id="IPR000829">
    <property type="entry name" value="DAGK"/>
</dbReference>
<keyword evidence="10 15" id="KW-1133">Transmembrane helix</keyword>
<keyword evidence="12 15" id="KW-0472">Membrane</keyword>
<comment type="similarity">
    <text evidence="2">Belongs to the bacterial diacylglycerol kinase family.</text>
</comment>
<dbReference type="InterPro" id="IPR033717">
    <property type="entry name" value="UDPK"/>
</dbReference>
<evidence type="ECO:0000256" key="14">
    <source>
        <dbReference type="ARBA" id="ARBA00023264"/>
    </source>
</evidence>
<accession>A0ABV5H044</accession>
<keyword evidence="8 16" id="KW-0418">Kinase</keyword>
<evidence type="ECO:0000256" key="15">
    <source>
        <dbReference type="SAM" id="Phobius"/>
    </source>
</evidence>
<dbReference type="EMBL" id="JBHMFA010000006">
    <property type="protein sequence ID" value="MFB9105259.1"/>
    <property type="molecule type" value="Genomic_DNA"/>
</dbReference>
<evidence type="ECO:0000256" key="10">
    <source>
        <dbReference type="ARBA" id="ARBA00022989"/>
    </source>
</evidence>
<dbReference type="Proteomes" id="UP001589590">
    <property type="component" value="Unassembled WGS sequence"/>
</dbReference>
<dbReference type="GO" id="GO:0016301">
    <property type="term" value="F:kinase activity"/>
    <property type="evidence" value="ECO:0007669"/>
    <property type="project" value="UniProtKB-KW"/>
</dbReference>
<dbReference type="InterPro" id="IPR036945">
    <property type="entry name" value="DAGK_sf"/>
</dbReference>
<dbReference type="PANTHER" id="PTHR34299">
    <property type="entry name" value="DIACYLGLYCEROL KINASE"/>
    <property type="match status" value="1"/>
</dbReference>
<dbReference type="Pfam" id="PF01219">
    <property type="entry name" value="DAGK_prokar"/>
    <property type="match status" value="1"/>
</dbReference>
<keyword evidence="11" id="KW-0443">Lipid metabolism</keyword>
<keyword evidence="5" id="KW-0808">Transferase</keyword>
<keyword evidence="6 15" id="KW-0812">Transmembrane</keyword>
<evidence type="ECO:0000313" key="17">
    <source>
        <dbReference type="Proteomes" id="UP001589590"/>
    </source>
</evidence>
<keyword evidence="9" id="KW-0067">ATP-binding</keyword>
<evidence type="ECO:0000256" key="1">
    <source>
        <dbReference type="ARBA" id="ARBA00004651"/>
    </source>
</evidence>
<keyword evidence="3" id="KW-1003">Cell membrane</keyword>
<sequence>MSNKKESFFINRLKSVGFAFKGAVLLLKTEASIKIQFTIGVLVTIAGFYYQISTTEWLIQLLAIGLVMCAEGVNTAIEAIADFIHPERHEKIGLIKDIAAGAVFIAAIFATIIGFIIYFPKVF</sequence>
<evidence type="ECO:0000256" key="5">
    <source>
        <dbReference type="ARBA" id="ARBA00022679"/>
    </source>
</evidence>
<dbReference type="RefSeq" id="WP_290274697.1">
    <property type="nucleotide sequence ID" value="NZ_JAUFQP010000016.1"/>
</dbReference>
<evidence type="ECO:0000313" key="16">
    <source>
        <dbReference type="EMBL" id="MFB9105259.1"/>
    </source>
</evidence>
<evidence type="ECO:0000256" key="2">
    <source>
        <dbReference type="ARBA" id="ARBA00005967"/>
    </source>
</evidence>
<keyword evidence="14" id="KW-1208">Phospholipid metabolism</keyword>
<evidence type="ECO:0000256" key="8">
    <source>
        <dbReference type="ARBA" id="ARBA00022777"/>
    </source>
</evidence>
<evidence type="ECO:0000256" key="3">
    <source>
        <dbReference type="ARBA" id="ARBA00022475"/>
    </source>
</evidence>
<keyword evidence="17" id="KW-1185">Reference proteome</keyword>
<protein>
    <submittedName>
        <fullName evidence="16">Diacylglycerol kinase</fullName>
    </submittedName>
</protein>
<keyword evidence="4" id="KW-0444">Lipid biosynthesis</keyword>
<name>A0ABV5H044_9FLAO</name>
<dbReference type="PANTHER" id="PTHR34299:SF1">
    <property type="entry name" value="DIACYLGLYCEROL KINASE"/>
    <property type="match status" value="1"/>
</dbReference>
<evidence type="ECO:0000256" key="12">
    <source>
        <dbReference type="ARBA" id="ARBA00023136"/>
    </source>
</evidence>
<evidence type="ECO:0000256" key="6">
    <source>
        <dbReference type="ARBA" id="ARBA00022692"/>
    </source>
</evidence>
<proteinExistence type="inferred from homology"/>
<evidence type="ECO:0000256" key="4">
    <source>
        <dbReference type="ARBA" id="ARBA00022516"/>
    </source>
</evidence>
<comment type="caution">
    <text evidence="16">The sequence shown here is derived from an EMBL/GenBank/DDBJ whole genome shotgun (WGS) entry which is preliminary data.</text>
</comment>
<gene>
    <name evidence="16" type="ORF">ACFFU1_10125</name>
</gene>
<evidence type="ECO:0000256" key="11">
    <source>
        <dbReference type="ARBA" id="ARBA00023098"/>
    </source>
</evidence>
<feature type="transmembrane region" description="Helical" evidence="15">
    <location>
        <begin position="98"/>
        <end position="119"/>
    </location>
</feature>
<feature type="transmembrane region" description="Helical" evidence="15">
    <location>
        <begin position="35"/>
        <end position="52"/>
    </location>
</feature>
<evidence type="ECO:0000256" key="7">
    <source>
        <dbReference type="ARBA" id="ARBA00022741"/>
    </source>
</evidence>
<comment type="subcellular location">
    <subcellularLocation>
        <location evidence="1">Cell membrane</location>
        <topology evidence="1">Multi-pass membrane protein</topology>
    </subcellularLocation>
</comment>
<organism evidence="16 17">
    <name type="scientific">Algibacter miyuki</name>
    <dbReference type="NCBI Taxonomy" id="1306933"/>
    <lineage>
        <taxon>Bacteria</taxon>
        <taxon>Pseudomonadati</taxon>
        <taxon>Bacteroidota</taxon>
        <taxon>Flavobacteriia</taxon>
        <taxon>Flavobacteriales</taxon>
        <taxon>Flavobacteriaceae</taxon>
        <taxon>Algibacter</taxon>
    </lineage>
</organism>
<evidence type="ECO:0000256" key="13">
    <source>
        <dbReference type="ARBA" id="ARBA00023209"/>
    </source>
</evidence>